<organism evidence="1 2">
    <name type="scientific">Yersinia wautersii</name>
    <dbReference type="NCBI Taxonomy" id="1341643"/>
    <lineage>
        <taxon>Bacteria</taxon>
        <taxon>Pseudomonadati</taxon>
        <taxon>Pseudomonadota</taxon>
        <taxon>Gammaproteobacteria</taxon>
        <taxon>Enterobacterales</taxon>
        <taxon>Yersiniaceae</taxon>
        <taxon>Yersinia</taxon>
    </lineage>
</organism>
<protein>
    <submittedName>
        <fullName evidence="1">Uncharacterized protein</fullName>
    </submittedName>
</protein>
<evidence type="ECO:0000313" key="1">
    <source>
        <dbReference type="EMBL" id="CRG52707.1"/>
    </source>
</evidence>
<sequence length="200" mass="21155">MVPTVVTLSSDSFKVARASTAALSALKAKVVLVRLTIPLNAPPTVEPKSNAVLARFFATFSVPFPVSTWSNSAISFRFSVASAISTFTVLLTPLLLVRVTSASSVTCSTPLPVTLLPKVPLKPLSDRVSPAPASVTLDEAPRLFVDPTVSLLLPAKAYWPRKPLLLAVSAVSAPPIISTVEPATPLRTLAMLSLTPFKIR</sequence>
<dbReference type="EMBL" id="CVMG01000087">
    <property type="protein sequence ID" value="CRG52707.1"/>
    <property type="molecule type" value="Genomic_DNA"/>
</dbReference>
<dbReference type="Proteomes" id="UP000047420">
    <property type="component" value="Unassembled WGS sequence"/>
</dbReference>
<keyword evidence="2" id="KW-1185">Reference proteome</keyword>
<accession>A0ABM9TU01</accession>
<gene>
    <name evidence="1" type="ORF">ERS008478_04393</name>
</gene>
<proteinExistence type="predicted"/>
<evidence type="ECO:0000313" key="2">
    <source>
        <dbReference type="Proteomes" id="UP000047420"/>
    </source>
</evidence>
<name>A0ABM9TU01_9GAMM</name>
<comment type="caution">
    <text evidence="1">The sequence shown here is derived from an EMBL/GenBank/DDBJ whole genome shotgun (WGS) entry which is preliminary data.</text>
</comment>
<reference evidence="1 2" key="1">
    <citation type="submission" date="2015-03" db="EMBL/GenBank/DDBJ databases">
        <authorList>
            <consortium name="Pathogen Informatics"/>
            <person name="Murphy D."/>
        </authorList>
    </citation>
    <scope>NUCLEOTIDE SEQUENCE [LARGE SCALE GENOMIC DNA]</scope>
    <source>
        <strain evidence="1 2">WP-931201</strain>
    </source>
</reference>